<dbReference type="InterPro" id="IPR027417">
    <property type="entry name" value="P-loop_NTPase"/>
</dbReference>
<dbReference type="PANTHER" id="PTHR32309">
    <property type="entry name" value="TYROSINE-PROTEIN KINASE"/>
    <property type="match status" value="1"/>
</dbReference>
<feature type="region of interest" description="Disordered" evidence="17">
    <location>
        <begin position="452"/>
        <end position="477"/>
    </location>
</feature>
<dbReference type="EC" id="2.7.10.2" evidence="5"/>
<keyword evidence="22" id="KW-1185">Reference proteome</keyword>
<keyword evidence="8 21" id="KW-0808">Transferase</keyword>
<dbReference type="InterPro" id="IPR003856">
    <property type="entry name" value="LPS_length_determ_N"/>
</dbReference>
<dbReference type="EMBL" id="VBSB01000015">
    <property type="protein sequence ID" value="NTY62217.1"/>
    <property type="molecule type" value="Genomic_DNA"/>
</dbReference>
<feature type="domain" description="Polysaccharide chain length determinant N-terminal" evidence="19">
    <location>
        <begin position="2"/>
        <end position="89"/>
    </location>
</feature>
<keyword evidence="15" id="KW-0829">Tyrosine-protein kinase</keyword>
<feature type="compositionally biased region" description="Basic residues" evidence="17">
    <location>
        <begin position="467"/>
        <end position="477"/>
    </location>
</feature>
<comment type="similarity">
    <text evidence="3">Belongs to the CpsD/CapB family.</text>
</comment>
<keyword evidence="7" id="KW-0997">Cell inner membrane</keyword>
<dbReference type="InterPro" id="IPR050445">
    <property type="entry name" value="Bact_polysacc_biosynth/exp"/>
</dbReference>
<gene>
    <name evidence="21" type="ORF">FEG63_21995</name>
</gene>
<keyword evidence="13 18" id="KW-1133">Transmembrane helix</keyword>
<evidence type="ECO:0000256" key="8">
    <source>
        <dbReference type="ARBA" id="ARBA00022679"/>
    </source>
</evidence>
<evidence type="ECO:0000313" key="22">
    <source>
        <dbReference type="Proteomes" id="UP000708347"/>
    </source>
</evidence>
<evidence type="ECO:0000256" key="9">
    <source>
        <dbReference type="ARBA" id="ARBA00022692"/>
    </source>
</evidence>
<dbReference type="PANTHER" id="PTHR32309:SF13">
    <property type="entry name" value="FERRIC ENTEROBACTIN TRANSPORT PROTEIN FEPE"/>
    <property type="match status" value="1"/>
</dbReference>
<comment type="similarity">
    <text evidence="4">Belongs to the etk/wzc family.</text>
</comment>
<dbReference type="CDD" id="cd05387">
    <property type="entry name" value="BY-kinase"/>
    <property type="match status" value="1"/>
</dbReference>
<evidence type="ECO:0000256" key="18">
    <source>
        <dbReference type="SAM" id="Phobius"/>
    </source>
</evidence>
<proteinExistence type="inferred from homology"/>
<feature type="domain" description="AAA" evidence="20">
    <location>
        <begin position="264"/>
        <end position="400"/>
    </location>
</feature>
<dbReference type="Proteomes" id="UP000708347">
    <property type="component" value="Unassembled WGS sequence"/>
</dbReference>
<evidence type="ECO:0000256" key="14">
    <source>
        <dbReference type="ARBA" id="ARBA00023136"/>
    </source>
</evidence>
<dbReference type="NCBIfam" id="TIGR01007">
    <property type="entry name" value="eps_fam"/>
    <property type="match status" value="1"/>
</dbReference>
<comment type="caution">
    <text evidence="21">The sequence shown here is derived from an EMBL/GenBank/DDBJ whole genome shotgun (WGS) entry which is preliminary data.</text>
</comment>
<evidence type="ECO:0000256" key="4">
    <source>
        <dbReference type="ARBA" id="ARBA00008883"/>
    </source>
</evidence>
<keyword evidence="9 18" id="KW-0812">Transmembrane</keyword>
<evidence type="ECO:0000259" key="20">
    <source>
        <dbReference type="Pfam" id="PF13614"/>
    </source>
</evidence>
<evidence type="ECO:0000313" key="21">
    <source>
        <dbReference type="EMBL" id="NTY62217.1"/>
    </source>
</evidence>
<evidence type="ECO:0000256" key="16">
    <source>
        <dbReference type="ARBA" id="ARBA00051245"/>
    </source>
</evidence>
<accession>A0ABX2JZ89</accession>
<organism evidence="21 22">
    <name type="scientific">Mycolicibacterium sphagni</name>
    <dbReference type="NCBI Taxonomy" id="1786"/>
    <lineage>
        <taxon>Bacteria</taxon>
        <taxon>Bacillati</taxon>
        <taxon>Actinomycetota</taxon>
        <taxon>Actinomycetes</taxon>
        <taxon>Mycobacteriales</taxon>
        <taxon>Mycobacteriaceae</taxon>
        <taxon>Mycolicibacterium</taxon>
    </lineage>
</organism>
<keyword evidence="12" id="KW-0067">ATP-binding</keyword>
<name>A0ABX2JZ89_9MYCO</name>
<dbReference type="InterPro" id="IPR025669">
    <property type="entry name" value="AAA_dom"/>
</dbReference>
<evidence type="ECO:0000256" key="12">
    <source>
        <dbReference type="ARBA" id="ARBA00022840"/>
    </source>
</evidence>
<keyword evidence="14 18" id="KW-0472">Membrane</keyword>
<evidence type="ECO:0000256" key="5">
    <source>
        <dbReference type="ARBA" id="ARBA00011903"/>
    </source>
</evidence>
<dbReference type="GO" id="GO:0004715">
    <property type="term" value="F:non-membrane spanning protein tyrosine kinase activity"/>
    <property type="evidence" value="ECO:0007669"/>
    <property type="project" value="UniProtKB-EC"/>
</dbReference>
<evidence type="ECO:0000259" key="19">
    <source>
        <dbReference type="Pfam" id="PF02706"/>
    </source>
</evidence>
<keyword evidence="6" id="KW-1003">Cell membrane</keyword>
<evidence type="ECO:0000256" key="1">
    <source>
        <dbReference type="ARBA" id="ARBA00004429"/>
    </source>
</evidence>
<comment type="similarity">
    <text evidence="2">Belongs to the CpsC/CapA family.</text>
</comment>
<evidence type="ECO:0000256" key="10">
    <source>
        <dbReference type="ARBA" id="ARBA00022741"/>
    </source>
</evidence>
<evidence type="ECO:0000256" key="11">
    <source>
        <dbReference type="ARBA" id="ARBA00022777"/>
    </source>
</evidence>
<dbReference type="Gene3D" id="3.40.50.300">
    <property type="entry name" value="P-loop containing nucleotide triphosphate hydrolases"/>
    <property type="match status" value="1"/>
</dbReference>
<feature type="transmembrane region" description="Helical" evidence="18">
    <location>
        <begin position="12"/>
        <end position="34"/>
    </location>
</feature>
<keyword evidence="11" id="KW-0418">Kinase</keyword>
<reference evidence="21 22" key="1">
    <citation type="submission" date="2019-05" db="EMBL/GenBank/DDBJ databases">
        <title>Mycolicibacterium sphagni ENV482 genome assembly.</title>
        <authorList>
            <person name="Chen W."/>
            <person name="Faulkner N.W."/>
            <person name="Hyman M.R."/>
        </authorList>
    </citation>
    <scope>NUCLEOTIDE SEQUENCE [LARGE SCALE GENOMIC DNA]</scope>
    <source>
        <strain evidence="21 22">ENV482</strain>
    </source>
</reference>
<feature type="compositionally biased region" description="Basic and acidic residues" evidence="17">
    <location>
        <begin position="452"/>
        <end position="466"/>
    </location>
</feature>
<evidence type="ECO:0000256" key="2">
    <source>
        <dbReference type="ARBA" id="ARBA00006683"/>
    </source>
</evidence>
<dbReference type="InterPro" id="IPR005702">
    <property type="entry name" value="Wzc-like_C"/>
</dbReference>
<comment type="subcellular location">
    <subcellularLocation>
        <location evidence="1">Cell inner membrane</location>
        <topology evidence="1">Multi-pass membrane protein</topology>
    </subcellularLocation>
</comment>
<evidence type="ECO:0000256" key="13">
    <source>
        <dbReference type="ARBA" id="ARBA00022989"/>
    </source>
</evidence>
<evidence type="ECO:0000256" key="6">
    <source>
        <dbReference type="ARBA" id="ARBA00022475"/>
    </source>
</evidence>
<dbReference type="RefSeq" id="WP_174399953.1">
    <property type="nucleotide sequence ID" value="NZ_VBSB01000015.1"/>
</dbReference>
<dbReference type="Pfam" id="PF02706">
    <property type="entry name" value="Wzz"/>
    <property type="match status" value="1"/>
</dbReference>
<protein>
    <recommendedName>
        <fullName evidence="5">non-specific protein-tyrosine kinase</fullName>
        <ecNumber evidence="5">2.7.10.2</ecNumber>
    </recommendedName>
</protein>
<evidence type="ECO:0000256" key="17">
    <source>
        <dbReference type="SAM" id="MobiDB-lite"/>
    </source>
</evidence>
<evidence type="ECO:0000256" key="7">
    <source>
        <dbReference type="ARBA" id="ARBA00022519"/>
    </source>
</evidence>
<evidence type="ECO:0000256" key="15">
    <source>
        <dbReference type="ARBA" id="ARBA00023137"/>
    </source>
</evidence>
<comment type="catalytic activity">
    <reaction evidence="16">
        <text>L-tyrosyl-[protein] + ATP = O-phospho-L-tyrosyl-[protein] + ADP + H(+)</text>
        <dbReference type="Rhea" id="RHEA:10596"/>
        <dbReference type="Rhea" id="RHEA-COMP:10136"/>
        <dbReference type="Rhea" id="RHEA-COMP:20101"/>
        <dbReference type="ChEBI" id="CHEBI:15378"/>
        <dbReference type="ChEBI" id="CHEBI:30616"/>
        <dbReference type="ChEBI" id="CHEBI:46858"/>
        <dbReference type="ChEBI" id="CHEBI:61978"/>
        <dbReference type="ChEBI" id="CHEBI:456216"/>
        <dbReference type="EC" id="2.7.10.2"/>
    </reaction>
</comment>
<sequence>MNLRDFAKLLRARWITVCVTALVVVLGAVVYTLLTTPLYQASTRLFVSTNSGASVSDLYQGNLFSQQRVLSYAELLRGETVAQRTIDKLGLDVSATALQARIKASVKPDTVLIDVQVLDESPVRARDVANTLSDEFVALVNELETPTAGVRPDARVVVEQRASIPTEPVVPNPVRNIAIGLGLGALLGVGLAVLRDLLDNTIKSQEDLEEVTGSSVVGYIPLDKEIRKSPAVAFVSDNSGTAEAFRKLRTNLQFLAVDNPPRVIVLTSSSPAEGKSTTAINIALALAEADHEVVLVDGDMRRPSLAKYLDLVGEVGFSTVLSGAASLTEVLQPTKFPRLSVLAAGPIPPNPSELLGSLAAQKVLSELRAKFDFVIVDSSPLLAVTDGAVLAAGADGALIAARFGKTKRDQLAHAIGNLNHVGASVLGAVMTMMPTRGSGSYSYNYYYGKAHDDQQPKEGVRQEASARHVKTKRASDD</sequence>
<dbReference type="Pfam" id="PF13614">
    <property type="entry name" value="AAA_31"/>
    <property type="match status" value="1"/>
</dbReference>
<keyword evidence="10" id="KW-0547">Nucleotide-binding</keyword>
<dbReference type="SUPFAM" id="SSF52540">
    <property type="entry name" value="P-loop containing nucleoside triphosphate hydrolases"/>
    <property type="match status" value="1"/>
</dbReference>
<evidence type="ECO:0000256" key="3">
    <source>
        <dbReference type="ARBA" id="ARBA00007316"/>
    </source>
</evidence>